<dbReference type="InterPro" id="IPR044399">
    <property type="entry name" value="Mb-like_M"/>
</dbReference>
<dbReference type="PROSITE" id="PS01033">
    <property type="entry name" value="GLOBIN"/>
    <property type="match status" value="1"/>
</dbReference>
<dbReference type="Gene3D" id="1.10.490.10">
    <property type="entry name" value="Globins"/>
    <property type="match status" value="1"/>
</dbReference>
<dbReference type="PANTHER" id="PTHR47217">
    <property type="entry name" value="GLOBIN-LIKE PROTEIN"/>
    <property type="match status" value="1"/>
</dbReference>
<evidence type="ECO:0000313" key="8">
    <source>
        <dbReference type="EMBL" id="CAH1183081.1"/>
    </source>
</evidence>
<protein>
    <recommendedName>
        <fullName evidence="7">Globin domain-containing protein</fullName>
    </recommendedName>
</protein>
<dbReference type="GO" id="GO:0046872">
    <property type="term" value="F:metal ion binding"/>
    <property type="evidence" value="ECO:0007669"/>
    <property type="project" value="UniProtKB-KW"/>
</dbReference>
<proteinExistence type="inferred from homology"/>
<dbReference type="OrthoDB" id="436496at2759"/>
<dbReference type="PANTHER" id="PTHR47217:SF1">
    <property type="entry name" value="GLOBIN-LIKE PROTEIN"/>
    <property type="match status" value="1"/>
</dbReference>
<dbReference type="AlphaFoldDB" id="A0A9P0DZP9"/>
<dbReference type="Proteomes" id="UP001153737">
    <property type="component" value="Chromosome 9"/>
</dbReference>
<organism evidence="8 9">
    <name type="scientific">Phaedon cochleariae</name>
    <name type="common">Mustard beetle</name>
    <dbReference type="NCBI Taxonomy" id="80249"/>
    <lineage>
        <taxon>Eukaryota</taxon>
        <taxon>Metazoa</taxon>
        <taxon>Ecdysozoa</taxon>
        <taxon>Arthropoda</taxon>
        <taxon>Hexapoda</taxon>
        <taxon>Insecta</taxon>
        <taxon>Pterygota</taxon>
        <taxon>Neoptera</taxon>
        <taxon>Endopterygota</taxon>
        <taxon>Coleoptera</taxon>
        <taxon>Polyphaga</taxon>
        <taxon>Cucujiformia</taxon>
        <taxon>Chrysomeloidea</taxon>
        <taxon>Chrysomelidae</taxon>
        <taxon>Chrysomelinae</taxon>
        <taxon>Chrysomelini</taxon>
        <taxon>Phaedon</taxon>
    </lineage>
</organism>
<comment type="similarity">
    <text evidence="6">Belongs to the globin family.</text>
</comment>
<keyword evidence="2 6" id="KW-0349">Heme</keyword>
<dbReference type="InterPro" id="IPR000971">
    <property type="entry name" value="Globin"/>
</dbReference>
<dbReference type="CDD" id="cd01040">
    <property type="entry name" value="Mb-like"/>
    <property type="match status" value="1"/>
</dbReference>
<dbReference type="InterPro" id="IPR012292">
    <property type="entry name" value="Globin/Proto"/>
</dbReference>
<evidence type="ECO:0000256" key="2">
    <source>
        <dbReference type="ARBA" id="ARBA00022617"/>
    </source>
</evidence>
<dbReference type="GO" id="GO:0005344">
    <property type="term" value="F:oxygen carrier activity"/>
    <property type="evidence" value="ECO:0007669"/>
    <property type="project" value="UniProtKB-KW"/>
</dbReference>
<keyword evidence="1 6" id="KW-0813">Transport</keyword>
<evidence type="ECO:0000256" key="5">
    <source>
        <dbReference type="ARBA" id="ARBA00023004"/>
    </source>
</evidence>
<reference evidence="8" key="2">
    <citation type="submission" date="2022-10" db="EMBL/GenBank/DDBJ databases">
        <authorList>
            <consortium name="ENA_rothamsted_submissions"/>
            <consortium name="culmorum"/>
            <person name="King R."/>
        </authorList>
    </citation>
    <scope>NUCLEOTIDE SEQUENCE</scope>
</reference>
<dbReference type="Pfam" id="PF00042">
    <property type="entry name" value="Globin"/>
    <property type="match status" value="1"/>
</dbReference>
<evidence type="ECO:0000256" key="1">
    <source>
        <dbReference type="ARBA" id="ARBA00022448"/>
    </source>
</evidence>
<dbReference type="GO" id="GO:0019825">
    <property type="term" value="F:oxygen binding"/>
    <property type="evidence" value="ECO:0007669"/>
    <property type="project" value="InterPro"/>
</dbReference>
<dbReference type="EMBL" id="OU896715">
    <property type="protein sequence ID" value="CAH1183081.1"/>
    <property type="molecule type" value="Genomic_DNA"/>
</dbReference>
<sequence length="166" mass="18800">MGAIWSLLGYPDTGRTDDPDPVTELTSRDRYLIKSSYQAVRKTPTDSGVALLNLYFKNHPEAKQLFPFKDVPDSELSQNKRYQAHCNSVIYGFSAVVDAIDDPDILVPILAKLGETHVPRKVTKELFMQLRDTIIELFSSFMKPEEMDAWKKTLKVAFDVITGAMK</sequence>
<keyword evidence="3 6" id="KW-0561">Oxygen transport</keyword>
<accession>A0A9P0DZP9</accession>
<feature type="domain" description="Globin" evidence="7">
    <location>
        <begin position="24"/>
        <end position="166"/>
    </location>
</feature>
<keyword evidence="9" id="KW-1185">Reference proteome</keyword>
<reference evidence="8" key="1">
    <citation type="submission" date="2022-01" db="EMBL/GenBank/DDBJ databases">
        <authorList>
            <person name="King R."/>
        </authorList>
    </citation>
    <scope>NUCLEOTIDE SEQUENCE</scope>
</reference>
<keyword evidence="4" id="KW-0479">Metal-binding</keyword>
<dbReference type="GO" id="GO:0020037">
    <property type="term" value="F:heme binding"/>
    <property type="evidence" value="ECO:0007669"/>
    <property type="project" value="InterPro"/>
</dbReference>
<name>A0A9P0DZP9_PHACE</name>
<evidence type="ECO:0000259" key="7">
    <source>
        <dbReference type="PROSITE" id="PS01033"/>
    </source>
</evidence>
<keyword evidence="5" id="KW-0408">Iron</keyword>
<evidence type="ECO:0000313" key="9">
    <source>
        <dbReference type="Proteomes" id="UP001153737"/>
    </source>
</evidence>
<dbReference type="InterPro" id="IPR009050">
    <property type="entry name" value="Globin-like_sf"/>
</dbReference>
<gene>
    <name evidence="8" type="ORF">PHAECO_LOCUS12618</name>
</gene>
<evidence type="ECO:0000256" key="4">
    <source>
        <dbReference type="ARBA" id="ARBA00022723"/>
    </source>
</evidence>
<dbReference type="SUPFAM" id="SSF46458">
    <property type="entry name" value="Globin-like"/>
    <property type="match status" value="1"/>
</dbReference>
<evidence type="ECO:0000256" key="6">
    <source>
        <dbReference type="RuleBase" id="RU000356"/>
    </source>
</evidence>
<evidence type="ECO:0000256" key="3">
    <source>
        <dbReference type="ARBA" id="ARBA00022621"/>
    </source>
</evidence>